<organism evidence="9 10">
    <name type="scientific">Candidatus Taylorbacteria bacterium RIFCSPLOWO2_12_FULL_43_20</name>
    <dbReference type="NCBI Taxonomy" id="1802332"/>
    <lineage>
        <taxon>Bacteria</taxon>
        <taxon>Candidatus Tayloriibacteriota</taxon>
    </lineage>
</organism>
<evidence type="ECO:0000256" key="3">
    <source>
        <dbReference type="ARBA" id="ARBA00013208"/>
    </source>
</evidence>
<dbReference type="Proteomes" id="UP000177269">
    <property type="component" value="Unassembled WGS sequence"/>
</dbReference>
<evidence type="ECO:0000313" key="10">
    <source>
        <dbReference type="Proteomes" id="UP000177269"/>
    </source>
</evidence>
<name>A0A1G2P3I4_9BACT</name>
<dbReference type="PRINTS" id="PR00727">
    <property type="entry name" value="LEADERPTASE"/>
</dbReference>
<evidence type="ECO:0000256" key="2">
    <source>
        <dbReference type="ARBA" id="ARBA00009370"/>
    </source>
</evidence>
<dbReference type="GO" id="GO:0006465">
    <property type="term" value="P:signal peptide processing"/>
    <property type="evidence" value="ECO:0007669"/>
    <property type="project" value="InterPro"/>
</dbReference>
<keyword evidence="4 7" id="KW-0645">Protease</keyword>
<evidence type="ECO:0000259" key="8">
    <source>
        <dbReference type="Pfam" id="PF10502"/>
    </source>
</evidence>
<evidence type="ECO:0000313" key="9">
    <source>
        <dbReference type="EMBL" id="OHA42182.1"/>
    </source>
</evidence>
<evidence type="ECO:0000256" key="6">
    <source>
        <dbReference type="PIRSR" id="PIRSR600223-1"/>
    </source>
</evidence>
<dbReference type="InterPro" id="IPR000223">
    <property type="entry name" value="Pept_S26A_signal_pept_1"/>
</dbReference>
<dbReference type="SUPFAM" id="SSF51306">
    <property type="entry name" value="LexA/Signal peptidase"/>
    <property type="match status" value="1"/>
</dbReference>
<evidence type="ECO:0000256" key="1">
    <source>
        <dbReference type="ARBA" id="ARBA00000677"/>
    </source>
</evidence>
<dbReference type="PROSITE" id="PS00501">
    <property type="entry name" value="SPASE_I_1"/>
    <property type="match status" value="1"/>
</dbReference>
<dbReference type="InterPro" id="IPR019756">
    <property type="entry name" value="Pept_S26A_signal_pept_1_Ser-AS"/>
</dbReference>
<dbReference type="GO" id="GO:0016020">
    <property type="term" value="C:membrane"/>
    <property type="evidence" value="ECO:0007669"/>
    <property type="project" value="UniProtKB-SubCell"/>
</dbReference>
<keyword evidence="7" id="KW-0472">Membrane</keyword>
<accession>A0A1G2P3I4</accession>
<dbReference type="EC" id="3.4.21.89" evidence="3 7"/>
<comment type="catalytic activity">
    <reaction evidence="1 7">
        <text>Cleavage of hydrophobic, N-terminal signal or leader sequences from secreted and periplasmic proteins.</text>
        <dbReference type="EC" id="3.4.21.89"/>
    </reaction>
</comment>
<comment type="similarity">
    <text evidence="2 7">Belongs to the peptidase S26 family.</text>
</comment>
<sequence length="211" mass="24303">MNFFSENSSAENEVNAEAAAFKEKRTQKKGESWADLLKFAVIALIIVVPIRMFIAKPFVVSGSSMVPTFENGDYLIVDQLTYKFEDPARGDVVIFRYPNDRTKFYIKRIIGLPGDTIKSEDGKVIIYNKHYPDGLFLDEPYLENISLDNFTVTLREKYFVMGDNRPQSSDSREWGPLEESYIIGRPVLRLHPVQNINFFPGEYHFIDSPQQ</sequence>
<dbReference type="NCBIfam" id="TIGR02227">
    <property type="entry name" value="sigpep_I_bact"/>
    <property type="match status" value="1"/>
</dbReference>
<dbReference type="CDD" id="cd06530">
    <property type="entry name" value="S26_SPase_I"/>
    <property type="match status" value="1"/>
</dbReference>
<dbReference type="AlphaFoldDB" id="A0A1G2P3I4"/>
<feature type="transmembrane region" description="Helical" evidence="7">
    <location>
        <begin position="36"/>
        <end position="54"/>
    </location>
</feature>
<feature type="domain" description="Peptidase S26" evidence="8">
    <location>
        <begin position="34"/>
        <end position="189"/>
    </location>
</feature>
<protein>
    <recommendedName>
        <fullName evidence="3 7">Signal peptidase I</fullName>
        <ecNumber evidence="3 7">3.4.21.89</ecNumber>
    </recommendedName>
</protein>
<evidence type="ECO:0000256" key="7">
    <source>
        <dbReference type="RuleBase" id="RU362042"/>
    </source>
</evidence>
<keyword evidence="7" id="KW-1133">Transmembrane helix</keyword>
<dbReference type="EMBL" id="MHSK01000017">
    <property type="protein sequence ID" value="OHA42182.1"/>
    <property type="molecule type" value="Genomic_DNA"/>
</dbReference>
<keyword evidence="7" id="KW-0812">Transmembrane</keyword>
<keyword evidence="5 7" id="KW-0378">Hydrolase</keyword>
<feature type="active site" evidence="6">
    <location>
        <position position="64"/>
    </location>
</feature>
<dbReference type="InterPro" id="IPR036286">
    <property type="entry name" value="LexA/Signal_pep-like_sf"/>
</dbReference>
<feature type="active site" evidence="6">
    <location>
        <position position="107"/>
    </location>
</feature>
<proteinExistence type="inferred from homology"/>
<dbReference type="PANTHER" id="PTHR43390">
    <property type="entry name" value="SIGNAL PEPTIDASE I"/>
    <property type="match status" value="1"/>
</dbReference>
<comment type="caution">
    <text evidence="9">The sequence shown here is derived from an EMBL/GenBank/DDBJ whole genome shotgun (WGS) entry which is preliminary data.</text>
</comment>
<evidence type="ECO:0000256" key="4">
    <source>
        <dbReference type="ARBA" id="ARBA00022670"/>
    </source>
</evidence>
<reference evidence="9 10" key="1">
    <citation type="journal article" date="2016" name="Nat. Commun.">
        <title>Thousands of microbial genomes shed light on interconnected biogeochemical processes in an aquifer system.</title>
        <authorList>
            <person name="Anantharaman K."/>
            <person name="Brown C.T."/>
            <person name="Hug L.A."/>
            <person name="Sharon I."/>
            <person name="Castelle C.J."/>
            <person name="Probst A.J."/>
            <person name="Thomas B.C."/>
            <person name="Singh A."/>
            <person name="Wilkins M.J."/>
            <person name="Karaoz U."/>
            <person name="Brodie E.L."/>
            <person name="Williams K.H."/>
            <person name="Hubbard S.S."/>
            <person name="Banfield J.F."/>
        </authorList>
    </citation>
    <scope>NUCLEOTIDE SEQUENCE [LARGE SCALE GENOMIC DNA]</scope>
</reference>
<dbReference type="Pfam" id="PF10502">
    <property type="entry name" value="Peptidase_S26"/>
    <property type="match status" value="1"/>
</dbReference>
<dbReference type="PROSITE" id="PS00761">
    <property type="entry name" value="SPASE_I_3"/>
    <property type="match status" value="1"/>
</dbReference>
<dbReference type="GO" id="GO:0004252">
    <property type="term" value="F:serine-type endopeptidase activity"/>
    <property type="evidence" value="ECO:0007669"/>
    <property type="project" value="InterPro"/>
</dbReference>
<dbReference type="Gene3D" id="2.10.109.10">
    <property type="entry name" value="Umud Fragment, subunit A"/>
    <property type="match status" value="1"/>
</dbReference>
<dbReference type="PANTHER" id="PTHR43390:SF1">
    <property type="entry name" value="CHLOROPLAST PROCESSING PEPTIDASE"/>
    <property type="match status" value="1"/>
</dbReference>
<dbReference type="InterPro" id="IPR019533">
    <property type="entry name" value="Peptidase_S26"/>
</dbReference>
<evidence type="ECO:0000256" key="5">
    <source>
        <dbReference type="ARBA" id="ARBA00022801"/>
    </source>
</evidence>
<dbReference type="GO" id="GO:0009003">
    <property type="term" value="F:signal peptidase activity"/>
    <property type="evidence" value="ECO:0007669"/>
    <property type="project" value="UniProtKB-EC"/>
</dbReference>
<dbReference type="InterPro" id="IPR019758">
    <property type="entry name" value="Pept_S26A_signal_pept_1_CS"/>
</dbReference>
<comment type="subcellular location">
    <subcellularLocation>
        <location evidence="7">Membrane</location>
        <topology evidence="7">Single-pass type II membrane protein</topology>
    </subcellularLocation>
</comment>
<gene>
    <name evidence="9" type="ORF">A3G52_00300</name>
</gene>